<organism evidence="2 3">
    <name type="scientific">Dendrothele bispora (strain CBS 962.96)</name>
    <dbReference type="NCBI Taxonomy" id="1314807"/>
    <lineage>
        <taxon>Eukaryota</taxon>
        <taxon>Fungi</taxon>
        <taxon>Dikarya</taxon>
        <taxon>Basidiomycota</taxon>
        <taxon>Agaricomycotina</taxon>
        <taxon>Agaricomycetes</taxon>
        <taxon>Agaricomycetidae</taxon>
        <taxon>Agaricales</taxon>
        <taxon>Agaricales incertae sedis</taxon>
        <taxon>Dendrothele</taxon>
    </lineage>
</organism>
<name>A0A4S8LTJ8_DENBC</name>
<evidence type="ECO:0008006" key="4">
    <source>
        <dbReference type="Google" id="ProtNLM"/>
    </source>
</evidence>
<dbReference type="Pfam" id="PF10294">
    <property type="entry name" value="Methyltransf_16"/>
    <property type="match status" value="1"/>
</dbReference>
<dbReference type="SUPFAM" id="SSF53335">
    <property type="entry name" value="S-adenosyl-L-methionine-dependent methyltransferases"/>
    <property type="match status" value="1"/>
</dbReference>
<evidence type="ECO:0000313" key="2">
    <source>
        <dbReference type="EMBL" id="THU92373.1"/>
    </source>
</evidence>
<dbReference type="PANTHER" id="PTHR14614">
    <property type="entry name" value="HEPATOCELLULAR CARCINOMA-ASSOCIATED ANTIGEN"/>
    <property type="match status" value="1"/>
</dbReference>
<evidence type="ECO:0000313" key="3">
    <source>
        <dbReference type="Proteomes" id="UP000297245"/>
    </source>
</evidence>
<sequence length="486" mass="53305">MSSSNLTADLPLPTTYLPPIKSLLSSSTSPSSKLSLKSLNENLVYLQKLYNPPVRGSTRRRSPKSTSKEDQEDTISKETTFSNHPISDSHTDPFERSYALRWLGVLIRSANSGILSSRLEDEFDKDMRDERDADTEAVEELISRASALLAMCSGSSAAGRIEREFEFPCHPSPSPSSKSTRSTYQINVTLADVPLSSTSSVGYISDSSKGYFASVGAQTWGGACVLAEEIADGPDRYFPRWLSTQGVYEGRRANSKTFRILELGAGTGLVSLVIGKVAEMLIDRHEDKEVGIEIVATDYYPSVMDNLKANVNRNFTSSPLSPASTRVRVTTRVLDWSTFPSSSPDLGTFDLVLGADIIYESLHAEWIRNVLLSLLRRPCLSSSSPGDNASPAKDDQQEDSPKFHLVIPLRKSFTEESASIERVFKFDDGSSFHPEPPCETVSDLNLSILSKEIILCDAESGKEGNEEVEYAYYVIGWGSPIVSSSS</sequence>
<dbReference type="InterPro" id="IPR029063">
    <property type="entry name" value="SAM-dependent_MTases_sf"/>
</dbReference>
<dbReference type="OrthoDB" id="433955at2759"/>
<keyword evidence="3" id="KW-1185">Reference proteome</keyword>
<feature type="region of interest" description="Disordered" evidence="1">
    <location>
        <begin position="50"/>
        <end position="91"/>
    </location>
</feature>
<dbReference type="Proteomes" id="UP000297245">
    <property type="component" value="Unassembled WGS sequence"/>
</dbReference>
<reference evidence="2 3" key="1">
    <citation type="journal article" date="2019" name="Nat. Ecol. Evol.">
        <title>Megaphylogeny resolves global patterns of mushroom evolution.</title>
        <authorList>
            <person name="Varga T."/>
            <person name="Krizsan K."/>
            <person name="Foldi C."/>
            <person name="Dima B."/>
            <person name="Sanchez-Garcia M."/>
            <person name="Sanchez-Ramirez S."/>
            <person name="Szollosi G.J."/>
            <person name="Szarkandi J.G."/>
            <person name="Papp V."/>
            <person name="Albert L."/>
            <person name="Andreopoulos W."/>
            <person name="Angelini C."/>
            <person name="Antonin V."/>
            <person name="Barry K.W."/>
            <person name="Bougher N.L."/>
            <person name="Buchanan P."/>
            <person name="Buyck B."/>
            <person name="Bense V."/>
            <person name="Catcheside P."/>
            <person name="Chovatia M."/>
            <person name="Cooper J."/>
            <person name="Damon W."/>
            <person name="Desjardin D."/>
            <person name="Finy P."/>
            <person name="Geml J."/>
            <person name="Haridas S."/>
            <person name="Hughes K."/>
            <person name="Justo A."/>
            <person name="Karasinski D."/>
            <person name="Kautmanova I."/>
            <person name="Kiss B."/>
            <person name="Kocsube S."/>
            <person name="Kotiranta H."/>
            <person name="LaButti K.M."/>
            <person name="Lechner B.E."/>
            <person name="Liimatainen K."/>
            <person name="Lipzen A."/>
            <person name="Lukacs Z."/>
            <person name="Mihaltcheva S."/>
            <person name="Morgado L.N."/>
            <person name="Niskanen T."/>
            <person name="Noordeloos M.E."/>
            <person name="Ohm R.A."/>
            <person name="Ortiz-Santana B."/>
            <person name="Ovrebo C."/>
            <person name="Racz N."/>
            <person name="Riley R."/>
            <person name="Savchenko A."/>
            <person name="Shiryaev A."/>
            <person name="Soop K."/>
            <person name="Spirin V."/>
            <person name="Szebenyi C."/>
            <person name="Tomsovsky M."/>
            <person name="Tulloss R.E."/>
            <person name="Uehling J."/>
            <person name="Grigoriev I.V."/>
            <person name="Vagvolgyi C."/>
            <person name="Papp T."/>
            <person name="Martin F.M."/>
            <person name="Miettinen O."/>
            <person name="Hibbett D.S."/>
            <person name="Nagy L.G."/>
        </authorList>
    </citation>
    <scope>NUCLEOTIDE SEQUENCE [LARGE SCALE GENOMIC DNA]</scope>
    <source>
        <strain evidence="2 3">CBS 962.96</strain>
    </source>
</reference>
<protein>
    <recommendedName>
        <fullName evidence="4">S-adenosyl-L-methionine-dependent methyltransferase</fullName>
    </recommendedName>
</protein>
<dbReference type="EMBL" id="ML179281">
    <property type="protein sequence ID" value="THU92373.1"/>
    <property type="molecule type" value="Genomic_DNA"/>
</dbReference>
<accession>A0A4S8LTJ8</accession>
<dbReference type="GO" id="GO:0008757">
    <property type="term" value="F:S-adenosylmethionine-dependent methyltransferase activity"/>
    <property type="evidence" value="ECO:0007669"/>
    <property type="project" value="UniProtKB-ARBA"/>
</dbReference>
<dbReference type="InterPro" id="IPR019410">
    <property type="entry name" value="Methyltransf_16"/>
</dbReference>
<feature type="compositionally biased region" description="Polar residues" evidence="1">
    <location>
        <begin position="77"/>
        <end position="86"/>
    </location>
</feature>
<proteinExistence type="predicted"/>
<dbReference type="CDD" id="cd02440">
    <property type="entry name" value="AdoMet_MTases"/>
    <property type="match status" value="1"/>
</dbReference>
<gene>
    <name evidence="2" type="ORF">K435DRAFT_967695</name>
</gene>
<evidence type="ECO:0000256" key="1">
    <source>
        <dbReference type="SAM" id="MobiDB-lite"/>
    </source>
</evidence>
<dbReference type="AlphaFoldDB" id="A0A4S8LTJ8"/>
<dbReference type="Gene3D" id="3.40.50.150">
    <property type="entry name" value="Vaccinia Virus protein VP39"/>
    <property type="match status" value="1"/>
</dbReference>